<dbReference type="PROSITE" id="PS51384">
    <property type="entry name" value="FAD_FR"/>
    <property type="match status" value="1"/>
</dbReference>
<comment type="cofactor">
    <cofactor evidence="1">
        <name>FAD</name>
        <dbReference type="ChEBI" id="CHEBI:57692"/>
    </cofactor>
</comment>
<accession>A0A841FNM6</accession>
<dbReference type="PROSITE" id="PS00197">
    <property type="entry name" value="2FE2S_FER_1"/>
    <property type="match status" value="1"/>
</dbReference>
<dbReference type="GO" id="GO:0010124">
    <property type="term" value="P:phenylacetate catabolic process"/>
    <property type="evidence" value="ECO:0007669"/>
    <property type="project" value="InterPro"/>
</dbReference>
<evidence type="ECO:0000313" key="11">
    <source>
        <dbReference type="EMBL" id="MBB6037444.1"/>
    </source>
</evidence>
<dbReference type="SUPFAM" id="SSF63380">
    <property type="entry name" value="Riboflavin synthase domain-like"/>
    <property type="match status" value="1"/>
</dbReference>
<evidence type="ECO:0000259" key="10">
    <source>
        <dbReference type="PROSITE" id="PS51384"/>
    </source>
</evidence>
<dbReference type="InterPro" id="IPR036010">
    <property type="entry name" value="2Fe-2S_ferredoxin-like_sf"/>
</dbReference>
<dbReference type="NCBIfam" id="TIGR02160">
    <property type="entry name" value="PA_CoA_Oxy5"/>
    <property type="match status" value="1"/>
</dbReference>
<keyword evidence="5" id="KW-0274">FAD</keyword>
<dbReference type="InterPro" id="IPR011884">
    <property type="entry name" value="PaaE"/>
</dbReference>
<evidence type="ECO:0000259" key="9">
    <source>
        <dbReference type="PROSITE" id="PS51085"/>
    </source>
</evidence>
<dbReference type="InterPro" id="IPR017927">
    <property type="entry name" value="FAD-bd_FR_type"/>
</dbReference>
<dbReference type="EMBL" id="JACHGT010000012">
    <property type="protein sequence ID" value="MBB6037444.1"/>
    <property type="molecule type" value="Genomic_DNA"/>
</dbReference>
<evidence type="ECO:0000313" key="12">
    <source>
        <dbReference type="Proteomes" id="UP000548476"/>
    </source>
</evidence>
<evidence type="ECO:0000256" key="1">
    <source>
        <dbReference type="ARBA" id="ARBA00001974"/>
    </source>
</evidence>
<dbReference type="PANTHER" id="PTHR47354">
    <property type="entry name" value="NADH OXIDOREDUCTASE HCR"/>
    <property type="match status" value="1"/>
</dbReference>
<dbReference type="Gene3D" id="2.40.30.10">
    <property type="entry name" value="Translation factors"/>
    <property type="match status" value="1"/>
</dbReference>
<dbReference type="GO" id="GO:0051537">
    <property type="term" value="F:2 iron, 2 sulfur cluster binding"/>
    <property type="evidence" value="ECO:0007669"/>
    <property type="project" value="UniProtKB-KW"/>
</dbReference>
<dbReference type="SUPFAM" id="SSF52343">
    <property type="entry name" value="Ferredoxin reductase-like, C-terminal NADP-linked domain"/>
    <property type="match status" value="1"/>
</dbReference>
<organism evidence="11 12">
    <name type="scientific">Phytomonospora endophytica</name>
    <dbReference type="NCBI Taxonomy" id="714109"/>
    <lineage>
        <taxon>Bacteria</taxon>
        <taxon>Bacillati</taxon>
        <taxon>Actinomycetota</taxon>
        <taxon>Actinomycetes</taxon>
        <taxon>Micromonosporales</taxon>
        <taxon>Micromonosporaceae</taxon>
        <taxon>Phytomonospora</taxon>
    </lineage>
</organism>
<dbReference type="InterPro" id="IPR001041">
    <property type="entry name" value="2Fe-2S_ferredoxin-type"/>
</dbReference>
<comment type="caution">
    <text evidence="11">The sequence shown here is derived from an EMBL/GenBank/DDBJ whole genome shotgun (WGS) entry which is preliminary data.</text>
</comment>
<keyword evidence="3" id="KW-0001">2Fe-2S</keyword>
<gene>
    <name evidence="11" type="ORF">HNR73_005320</name>
</gene>
<dbReference type="Proteomes" id="UP000548476">
    <property type="component" value="Unassembled WGS sequence"/>
</dbReference>
<dbReference type="InterPro" id="IPR017938">
    <property type="entry name" value="Riboflavin_synthase-like_b-brl"/>
</dbReference>
<keyword evidence="4" id="KW-0479">Metal-binding</keyword>
<evidence type="ECO:0000256" key="5">
    <source>
        <dbReference type="ARBA" id="ARBA00022827"/>
    </source>
</evidence>
<dbReference type="InterPro" id="IPR006058">
    <property type="entry name" value="2Fe2S_fd_BS"/>
</dbReference>
<dbReference type="AlphaFoldDB" id="A0A841FNM6"/>
<dbReference type="CDD" id="cd00207">
    <property type="entry name" value="fer2"/>
    <property type="match status" value="1"/>
</dbReference>
<name>A0A841FNM6_9ACTN</name>
<evidence type="ECO:0000256" key="3">
    <source>
        <dbReference type="ARBA" id="ARBA00022714"/>
    </source>
</evidence>
<reference evidence="11 12" key="1">
    <citation type="submission" date="2020-08" db="EMBL/GenBank/DDBJ databases">
        <title>Genomic Encyclopedia of Type Strains, Phase IV (KMG-IV): sequencing the most valuable type-strain genomes for metagenomic binning, comparative biology and taxonomic classification.</title>
        <authorList>
            <person name="Goeker M."/>
        </authorList>
    </citation>
    <scope>NUCLEOTIDE SEQUENCE [LARGE SCALE GENOMIC DNA]</scope>
    <source>
        <strain evidence="11 12">YIM 65646</strain>
    </source>
</reference>
<dbReference type="SUPFAM" id="SSF54292">
    <property type="entry name" value="2Fe-2S ferredoxin-like"/>
    <property type="match status" value="1"/>
</dbReference>
<protein>
    <submittedName>
        <fullName evidence="11">Ring-1,2-phenylacetyl-CoA epoxidase subunit PaaE</fullName>
    </submittedName>
</protein>
<dbReference type="GO" id="GO:0016491">
    <property type="term" value="F:oxidoreductase activity"/>
    <property type="evidence" value="ECO:0007669"/>
    <property type="project" value="UniProtKB-KW"/>
</dbReference>
<keyword evidence="2" id="KW-0285">Flavoprotein</keyword>
<dbReference type="InterPro" id="IPR039261">
    <property type="entry name" value="FNR_nucleotide-bd"/>
</dbReference>
<dbReference type="CDD" id="cd06214">
    <property type="entry name" value="PA_degradation_oxidoreductase_like"/>
    <property type="match status" value="1"/>
</dbReference>
<dbReference type="RefSeq" id="WP_184790260.1">
    <property type="nucleotide sequence ID" value="NZ_BONT01000092.1"/>
</dbReference>
<proteinExistence type="predicted"/>
<dbReference type="InterPro" id="IPR008333">
    <property type="entry name" value="Cbr1-like_FAD-bd_dom"/>
</dbReference>
<keyword evidence="8" id="KW-0411">Iron-sulfur</keyword>
<dbReference type="GO" id="GO:0046872">
    <property type="term" value="F:metal ion binding"/>
    <property type="evidence" value="ECO:0007669"/>
    <property type="project" value="UniProtKB-KW"/>
</dbReference>
<dbReference type="PANTHER" id="PTHR47354:SF8">
    <property type="entry name" value="1,2-PHENYLACETYL-COA EPOXIDASE, SUBUNIT E"/>
    <property type="match status" value="1"/>
</dbReference>
<keyword evidence="7" id="KW-0408">Iron</keyword>
<dbReference type="GO" id="GO:0050660">
    <property type="term" value="F:flavin adenine dinucleotide binding"/>
    <property type="evidence" value="ECO:0007669"/>
    <property type="project" value="TreeGrafter"/>
</dbReference>
<dbReference type="PROSITE" id="PS51085">
    <property type="entry name" value="2FE2S_FER_2"/>
    <property type="match status" value="1"/>
</dbReference>
<dbReference type="Pfam" id="PF00970">
    <property type="entry name" value="FAD_binding_6"/>
    <property type="match status" value="1"/>
</dbReference>
<evidence type="ECO:0000256" key="2">
    <source>
        <dbReference type="ARBA" id="ARBA00022630"/>
    </source>
</evidence>
<dbReference type="Pfam" id="PF00111">
    <property type="entry name" value="Fer2"/>
    <property type="match status" value="1"/>
</dbReference>
<dbReference type="InterPro" id="IPR001433">
    <property type="entry name" value="OxRdtase_FAD/NAD-bd"/>
</dbReference>
<dbReference type="InterPro" id="IPR050415">
    <property type="entry name" value="MRET"/>
</dbReference>
<keyword evidence="12" id="KW-1185">Reference proteome</keyword>
<evidence type="ECO:0000256" key="6">
    <source>
        <dbReference type="ARBA" id="ARBA00023002"/>
    </source>
</evidence>
<dbReference type="InterPro" id="IPR012675">
    <property type="entry name" value="Beta-grasp_dom_sf"/>
</dbReference>
<dbReference type="Gene3D" id="3.40.50.80">
    <property type="entry name" value="Nucleotide-binding domain of ferredoxin-NADP reductase (FNR) module"/>
    <property type="match status" value="1"/>
</dbReference>
<evidence type="ECO:0000256" key="7">
    <source>
        <dbReference type="ARBA" id="ARBA00023004"/>
    </source>
</evidence>
<dbReference type="Pfam" id="PF00175">
    <property type="entry name" value="NAD_binding_1"/>
    <property type="match status" value="1"/>
</dbReference>
<dbReference type="Gene3D" id="3.10.20.30">
    <property type="match status" value="1"/>
</dbReference>
<dbReference type="PRINTS" id="PR00410">
    <property type="entry name" value="PHEHYDRXLASE"/>
</dbReference>
<keyword evidence="6" id="KW-0560">Oxidoreductase</keyword>
<evidence type="ECO:0000256" key="4">
    <source>
        <dbReference type="ARBA" id="ARBA00022723"/>
    </source>
</evidence>
<feature type="domain" description="2Fe-2S ferredoxin-type" evidence="9">
    <location>
        <begin position="283"/>
        <end position="372"/>
    </location>
</feature>
<sequence length="372" mass="40309">MPGTPKISLSTPVKRRPGFHRLPVAEVQRLTDEAVRVTFAVPPKLRAAFAFKPGQHLTLKLPGTDADVRRSYSICSTPSTLAGEGLLRIGVKGIPGGLFSGYANTELRADHTVEVLPPLGHFTTDLDPARTRAYGAVIAGSGITPVLSLVATTLETEPDSTFLVMFGNQSARTVMFADALADLKDRFPQRLQLVHVLSREPQSAELLSGRMDADRLPRLLDAFAPGQRVDEWFLCGPYGLVTGAQKVLAERGYTDEMVHHELFFAEEIPEPTVADTERPEGSTEVTVVLDGRASTFTMRRDERVLDAALKVRPELPFACKGGVCATCQAKVLNGEVTLARNYALTEADLKSGYVLTCQASPTTDGLTVDYDA</sequence>
<feature type="domain" description="FAD-binding FR-type" evidence="10">
    <location>
        <begin position="17"/>
        <end position="125"/>
    </location>
</feature>
<evidence type="ECO:0000256" key="8">
    <source>
        <dbReference type="ARBA" id="ARBA00023014"/>
    </source>
</evidence>